<feature type="transmembrane region" description="Helical" evidence="14">
    <location>
        <begin position="870"/>
        <end position="892"/>
    </location>
</feature>
<evidence type="ECO:0000256" key="13">
    <source>
        <dbReference type="SAM" id="MobiDB-lite"/>
    </source>
</evidence>
<dbReference type="GO" id="GO:0016020">
    <property type="term" value="C:membrane"/>
    <property type="evidence" value="ECO:0007669"/>
    <property type="project" value="UniProtKB-SubCell"/>
</dbReference>
<dbReference type="PROSITE" id="PS50221">
    <property type="entry name" value="GAIN_B"/>
    <property type="match status" value="1"/>
</dbReference>
<dbReference type="InterPro" id="IPR000832">
    <property type="entry name" value="GPCR_2_secretin-like"/>
</dbReference>
<evidence type="ECO:0000313" key="18">
    <source>
        <dbReference type="Proteomes" id="UP001186944"/>
    </source>
</evidence>
<dbReference type="PROSITE" id="PS50261">
    <property type="entry name" value="G_PROTEIN_RECEP_F2_4"/>
    <property type="match status" value="1"/>
</dbReference>
<keyword evidence="12" id="KW-0807">Transducer</keyword>
<dbReference type="PROSITE" id="PS51450">
    <property type="entry name" value="LRR"/>
    <property type="match status" value="2"/>
</dbReference>
<feature type="compositionally biased region" description="Polar residues" evidence="13">
    <location>
        <begin position="1088"/>
        <end position="1106"/>
    </location>
</feature>
<dbReference type="Pfam" id="PF00002">
    <property type="entry name" value="7tm_2"/>
    <property type="match status" value="1"/>
</dbReference>
<evidence type="ECO:0000256" key="8">
    <source>
        <dbReference type="ARBA" id="ARBA00023136"/>
    </source>
</evidence>
<evidence type="ECO:0000313" key="17">
    <source>
        <dbReference type="EMBL" id="KAK3085169.1"/>
    </source>
</evidence>
<dbReference type="SMART" id="SM00303">
    <property type="entry name" value="GPS"/>
    <property type="match status" value="1"/>
</dbReference>
<feature type="domain" description="G-protein coupled receptors family 2 profile 2" evidence="16">
    <location>
        <begin position="753"/>
        <end position="1010"/>
    </location>
</feature>
<proteinExistence type="inferred from homology"/>
<keyword evidence="8 14" id="KW-0472">Membrane</keyword>
<dbReference type="InterPro" id="IPR032675">
    <property type="entry name" value="LRR_dom_sf"/>
</dbReference>
<evidence type="ECO:0000256" key="9">
    <source>
        <dbReference type="ARBA" id="ARBA00023157"/>
    </source>
</evidence>
<dbReference type="EMBL" id="VSWD01000013">
    <property type="protein sequence ID" value="KAK3085169.1"/>
    <property type="molecule type" value="Genomic_DNA"/>
</dbReference>
<evidence type="ECO:0000256" key="14">
    <source>
        <dbReference type="SAM" id="Phobius"/>
    </source>
</evidence>
<sequence>MSSGGYQRLLVCHQGIPKTTSMSSGGYQILLVLVCHQGIPNTTIGGDSVCYRPLSEGGCLCNKNINGRLMVHCYGKKLNEIPKDVPKNVTRLDVTNTNISILRNDSLNEYPNLQVLNLENNNIQDIESAALYPVPELTHLSLKNNGLTKVGFLKVQRYNRLEYLDLSFNSITSVDREALRDLKFLKFIRLTGNPLHCGCELAYFKQWIEMRRTWFRIQLIDALCVDRNNTPLSQVSTFKNCTGLRRAVRVTTKVTLHKFVTKALANEYEKENKAFDNAVRNELTSEVNKKIPSSGQLRIGIVSLGPPNVTISVDWTWVTTYDYDTEFLMSVFNQTFMAMDKILNSTFDKDSVEIFDTAVCQSSATENSKGGFYWPAIHEGQNATLYCPADTERVAYRTCTKDVSIATWKSPSTTVCPDLYPQTTTTADPSNVSLLMIDIKNINEVNADAMAEALYNISLGARDLTVEELRRIIVILESLVALKGSLLQGRRQYHMVGVLSNLYNTRERVLLDGEIKYRTSSRYLKIVNKLIDETDIADGDMMVIHPNTGLLSVNVNINNYNGTLLSVKSSSTESLSKSMIRVDGDKNIKLQGASAVNIPPSALMEAKPVSNKNPNDKRVALAIQKDSTIIEPIRRARGPWALMKESRIKAARQRVVNSAIFNVRVPGYQVSNLTDPVKFRFQPITENGDNASCEFFVDPESMAGGWSRAGCHVTSLKKGEYVECSCNHLTNFALIMDVYGVGEKLSVTHRRAMSYISYLGCALSLLALLLTLLTYMMFRKLRSNSSSSRGRQKTSNPAKIFINLCCSIAASNIVFLIGEQEYSLQDETGCKIVAALLHFCLLCSISWMSIEGFYMYKALVKVFNTHFSYFLFKTCLVGYGVPLLIVIITAGVNKTSNYGYQPGDICWLSTNAFFGAFLAPVCAMLIFNFIVFVLVLRKIMGNSGKKLNKSDKTRTSQRLRRAFTLVSLFGLTWIFAVFATDGAGIIFQYLFAISNSLQGFFIFIFNILLNKAAILQWKMKLLGRGEEVSKLTSRKVASFEAFDPCKFSIQRETQCTTCPFDSATYASNPSQDRRVRFQNAAPVSNMQNINAVSNPGHNTGASNTGATARRSISPILNRSRADQSSFGYRKSIVKPATYDGKSSWIDFKSHFDICADLNEWTNDEKGMYLAVALRGGAQAVLGNLPAALRKNFTELCRALEYRYAPANQMDLYRAQLKDRKQKASESVPELGQDVRRLTNLAYAKAPSDVRETLAMEYFIDALHSSDMRLRIKQSRPKSLNEAVCLAVELDDFNSAEKSRQEIGGLVRATDSSRGNDMSPIQRMVDETNKALADMRKEIKEMKESQTRTLQVEKKENQMRVAHARSPWDQWKVLIGQDKLAYSLMP</sequence>
<dbReference type="InterPro" id="IPR046338">
    <property type="entry name" value="GAIN_dom_sf"/>
</dbReference>
<dbReference type="FunFam" id="1.20.1070.10:FF:000058">
    <property type="entry name" value="Adhesion G protein-coupled receptor F5"/>
    <property type="match status" value="1"/>
</dbReference>
<evidence type="ECO:0000256" key="6">
    <source>
        <dbReference type="ARBA" id="ARBA00022989"/>
    </source>
</evidence>
<dbReference type="InterPro" id="IPR057244">
    <property type="entry name" value="GAIN_B"/>
</dbReference>
<dbReference type="SUPFAM" id="SSF52058">
    <property type="entry name" value="L domain-like"/>
    <property type="match status" value="1"/>
</dbReference>
<dbReference type="GO" id="GO:0007166">
    <property type="term" value="P:cell surface receptor signaling pathway"/>
    <property type="evidence" value="ECO:0007669"/>
    <property type="project" value="InterPro"/>
</dbReference>
<dbReference type="Proteomes" id="UP001186944">
    <property type="component" value="Unassembled WGS sequence"/>
</dbReference>
<evidence type="ECO:0000256" key="10">
    <source>
        <dbReference type="ARBA" id="ARBA00023170"/>
    </source>
</evidence>
<comment type="caution">
    <text evidence="17">The sequence shown here is derived from an EMBL/GenBank/DDBJ whole genome shotgun (WGS) entry which is preliminary data.</text>
</comment>
<dbReference type="PRINTS" id="PR00249">
    <property type="entry name" value="GPCRSECRETIN"/>
</dbReference>
<keyword evidence="9" id="KW-1015">Disulfide bond</keyword>
<feature type="domain" description="GAIN-B" evidence="15">
    <location>
        <begin position="566"/>
        <end position="742"/>
    </location>
</feature>
<comment type="similarity">
    <text evidence="2">Belongs to the G-protein coupled receptor 2 family. Adhesion G-protein coupled receptor (ADGR) subfamily.</text>
</comment>
<keyword evidence="10" id="KW-0675">Receptor</keyword>
<name>A0AA88XGW6_PINIB</name>
<dbReference type="PANTHER" id="PTHR45692">
    <property type="entry name" value="G_PROTEIN_RECEP_F2_4 DOMAIN-CONTAINING PROTEIN"/>
    <property type="match status" value="1"/>
</dbReference>
<gene>
    <name evidence="17" type="ORF">FSP39_025425</name>
</gene>
<keyword evidence="5" id="KW-0677">Repeat</keyword>
<evidence type="ECO:0000259" key="15">
    <source>
        <dbReference type="PROSITE" id="PS50221"/>
    </source>
</evidence>
<evidence type="ECO:0000256" key="3">
    <source>
        <dbReference type="ARBA" id="ARBA00022614"/>
    </source>
</evidence>
<feature type="transmembrane region" description="Helical" evidence="14">
    <location>
        <begin position="798"/>
        <end position="817"/>
    </location>
</feature>
<dbReference type="SMART" id="SM00369">
    <property type="entry name" value="LRR_TYP"/>
    <property type="match status" value="3"/>
</dbReference>
<keyword evidence="11" id="KW-0325">Glycoprotein</keyword>
<dbReference type="Gene3D" id="1.20.1070.10">
    <property type="entry name" value="Rhodopsin 7-helix transmembrane proteins"/>
    <property type="match status" value="1"/>
</dbReference>
<evidence type="ECO:0000256" key="12">
    <source>
        <dbReference type="ARBA" id="ARBA00023224"/>
    </source>
</evidence>
<evidence type="ECO:0000256" key="5">
    <source>
        <dbReference type="ARBA" id="ARBA00022737"/>
    </source>
</evidence>
<evidence type="ECO:0000256" key="1">
    <source>
        <dbReference type="ARBA" id="ARBA00004141"/>
    </source>
</evidence>
<dbReference type="InterPro" id="IPR003591">
    <property type="entry name" value="Leu-rich_rpt_typical-subtyp"/>
</dbReference>
<feature type="transmembrane region" description="Helical" evidence="14">
    <location>
        <begin position="832"/>
        <end position="850"/>
    </location>
</feature>
<keyword evidence="4 14" id="KW-0812">Transmembrane</keyword>
<evidence type="ECO:0000256" key="7">
    <source>
        <dbReference type="ARBA" id="ARBA00023040"/>
    </source>
</evidence>
<dbReference type="GO" id="GO:0004930">
    <property type="term" value="F:G protein-coupled receptor activity"/>
    <property type="evidence" value="ECO:0007669"/>
    <property type="project" value="UniProtKB-KW"/>
</dbReference>
<reference evidence="17" key="1">
    <citation type="submission" date="2019-08" db="EMBL/GenBank/DDBJ databases">
        <title>The improved chromosome-level genome for the pearl oyster Pinctada fucata martensii using PacBio sequencing and Hi-C.</title>
        <authorList>
            <person name="Zheng Z."/>
        </authorList>
    </citation>
    <scope>NUCLEOTIDE SEQUENCE</scope>
    <source>
        <strain evidence="17">ZZ-2019</strain>
        <tissue evidence="17">Adductor muscle</tissue>
    </source>
</reference>
<evidence type="ECO:0000259" key="16">
    <source>
        <dbReference type="PROSITE" id="PS50261"/>
    </source>
</evidence>
<feature type="transmembrane region" description="Helical" evidence="14">
    <location>
        <begin position="986"/>
        <end position="1009"/>
    </location>
</feature>
<protein>
    <submittedName>
        <fullName evidence="17">Uncharacterized protein</fullName>
    </submittedName>
</protein>
<comment type="subcellular location">
    <subcellularLocation>
        <location evidence="1">Membrane</location>
        <topology evidence="1">Multi-pass membrane protein</topology>
    </subcellularLocation>
</comment>
<dbReference type="InterPro" id="IPR001611">
    <property type="entry name" value="Leu-rich_rpt"/>
</dbReference>
<feature type="transmembrane region" description="Helical" evidence="14">
    <location>
        <begin position="755"/>
        <end position="778"/>
    </location>
</feature>
<accession>A0AA88XGW6</accession>
<dbReference type="Pfam" id="PF13855">
    <property type="entry name" value="LRR_8"/>
    <property type="match status" value="1"/>
</dbReference>
<dbReference type="InterPro" id="IPR017981">
    <property type="entry name" value="GPCR_2-like_7TM"/>
</dbReference>
<dbReference type="Pfam" id="PF01825">
    <property type="entry name" value="GPS"/>
    <property type="match status" value="1"/>
</dbReference>
<evidence type="ECO:0000256" key="2">
    <source>
        <dbReference type="ARBA" id="ARBA00007343"/>
    </source>
</evidence>
<feature type="transmembrane region" description="Helical" evidence="14">
    <location>
        <begin position="962"/>
        <end position="980"/>
    </location>
</feature>
<feature type="transmembrane region" description="Helical" evidence="14">
    <location>
        <begin position="912"/>
        <end position="936"/>
    </location>
</feature>
<dbReference type="Gene3D" id="2.60.220.50">
    <property type="match status" value="1"/>
</dbReference>
<keyword evidence="3" id="KW-0433">Leucine-rich repeat</keyword>
<keyword evidence="7" id="KW-0297">G-protein coupled receptor</keyword>
<dbReference type="PANTHER" id="PTHR45692:SF1">
    <property type="entry name" value="G-PROTEIN COUPLED RECEPTORS FAMILY 2 PROFILE 2 DOMAIN-CONTAINING PROTEIN"/>
    <property type="match status" value="1"/>
</dbReference>
<keyword evidence="18" id="KW-1185">Reference proteome</keyword>
<evidence type="ECO:0000256" key="11">
    <source>
        <dbReference type="ARBA" id="ARBA00023180"/>
    </source>
</evidence>
<dbReference type="InterPro" id="IPR036445">
    <property type="entry name" value="GPCR_2_extracell_dom_sf"/>
</dbReference>
<dbReference type="Gene3D" id="3.80.10.10">
    <property type="entry name" value="Ribonuclease Inhibitor"/>
    <property type="match status" value="2"/>
</dbReference>
<organism evidence="17 18">
    <name type="scientific">Pinctada imbricata</name>
    <name type="common">Atlantic pearl-oyster</name>
    <name type="synonym">Pinctada martensii</name>
    <dbReference type="NCBI Taxonomy" id="66713"/>
    <lineage>
        <taxon>Eukaryota</taxon>
        <taxon>Metazoa</taxon>
        <taxon>Spiralia</taxon>
        <taxon>Lophotrochozoa</taxon>
        <taxon>Mollusca</taxon>
        <taxon>Bivalvia</taxon>
        <taxon>Autobranchia</taxon>
        <taxon>Pteriomorphia</taxon>
        <taxon>Pterioida</taxon>
        <taxon>Pterioidea</taxon>
        <taxon>Pteriidae</taxon>
        <taxon>Pinctada</taxon>
    </lineage>
</organism>
<evidence type="ECO:0000256" key="4">
    <source>
        <dbReference type="ARBA" id="ARBA00022692"/>
    </source>
</evidence>
<dbReference type="InterPro" id="IPR000203">
    <property type="entry name" value="GPS"/>
</dbReference>
<dbReference type="CDD" id="cd15040">
    <property type="entry name" value="7tmB2_Adhesion"/>
    <property type="match status" value="1"/>
</dbReference>
<feature type="region of interest" description="Disordered" evidence="13">
    <location>
        <begin position="1088"/>
        <end position="1107"/>
    </location>
</feature>
<dbReference type="Gene3D" id="4.10.1240.10">
    <property type="entry name" value="GPCR, family 2, extracellular hormone receptor domain"/>
    <property type="match status" value="1"/>
</dbReference>
<keyword evidence="6 14" id="KW-1133">Transmembrane helix</keyword>